<protein>
    <submittedName>
        <fullName evidence="2">Uncharacterized protein</fullName>
    </submittedName>
</protein>
<evidence type="ECO:0000313" key="2">
    <source>
        <dbReference type="EMBL" id="LAA19397.1"/>
    </source>
</evidence>
<dbReference type="AlphaFoldDB" id="A0A2H6MWR7"/>
<keyword evidence="1" id="KW-0812">Transmembrane</keyword>
<evidence type="ECO:0000256" key="1">
    <source>
        <dbReference type="SAM" id="Phobius"/>
    </source>
</evidence>
<keyword evidence="1" id="KW-0472">Membrane</keyword>
<dbReference type="EMBL" id="IACI01014173">
    <property type="protein sequence ID" value="LAA19397.1"/>
    <property type="molecule type" value="Transcribed_RNA"/>
</dbReference>
<name>A0A2H6MWR7_9SAUR</name>
<organism evidence="2">
    <name type="scientific">Micrurus carvalhoi</name>
    <dbReference type="NCBI Taxonomy" id="3147026"/>
    <lineage>
        <taxon>Eukaryota</taxon>
        <taxon>Metazoa</taxon>
        <taxon>Chordata</taxon>
        <taxon>Craniata</taxon>
        <taxon>Vertebrata</taxon>
        <taxon>Euteleostomi</taxon>
        <taxon>Lepidosauria</taxon>
        <taxon>Squamata</taxon>
        <taxon>Bifurcata</taxon>
        <taxon>Unidentata</taxon>
        <taxon>Episquamata</taxon>
        <taxon>Toxicofera</taxon>
        <taxon>Serpentes</taxon>
        <taxon>Colubroidea</taxon>
        <taxon>Elapidae</taxon>
        <taxon>Elapinae</taxon>
        <taxon>Micrurus</taxon>
    </lineage>
</organism>
<feature type="transmembrane region" description="Helical" evidence="1">
    <location>
        <begin position="76"/>
        <end position="100"/>
    </location>
</feature>
<reference evidence="2" key="1">
    <citation type="submission" date="2017-07" db="EMBL/GenBank/DDBJ databases">
        <authorList>
            <person name="Mikheyev A."/>
            <person name="Grau M."/>
        </authorList>
    </citation>
    <scope>NUCLEOTIDE SEQUENCE</scope>
    <source>
        <tissue evidence="2">Venom_gland</tissue>
    </source>
</reference>
<proteinExistence type="predicted"/>
<sequence length="119" mass="13421">MLLSKLCSSFIYTQKKVLFPSSVAVNRASDSIPLNFGDRFYVFYMCVYVLVSNSQMDLSWLQGSIEVLSGSGAKCISFVTFIQLSIVCLLCHWFSWYFLLTQKGKYSQSLASKKVVGIL</sequence>
<keyword evidence="1" id="KW-1133">Transmembrane helix</keyword>
<accession>A0A2H6MWR7</accession>
<reference evidence="2" key="2">
    <citation type="submission" date="2017-12" db="EMBL/GenBank/DDBJ databases">
        <title>Coralsnake Venomics: Analyses of Venom Gland Transcriptomes and Proteomes of Six Brazilian Taxa.</title>
        <authorList>
            <person name="Aird S.D."/>
            <person name="Jorge da Silva N."/>
            <person name="Qiu L."/>
            <person name="Villar-Briones A."/>
            <person name="Aparecida-Saddi V."/>
            <person name="Campos-Telles M.P."/>
            <person name="Grau M."/>
            <person name="Mikheyev A.S."/>
        </authorList>
    </citation>
    <scope>NUCLEOTIDE SEQUENCE</scope>
    <source>
        <tissue evidence="2">Venom_gland</tissue>
    </source>
</reference>